<sequence length="164" mass="17490">MLLAPAVENDVVASDATDTAPNAAEDGTALAAETGTETAGAHADGAIEKMDAHQLAEDRTIVRVGKMTIPVEKTNSVSYVVADFALKVESFELAERYKRVEEATRIRDSLLSAMSLAAESNVLRGVAIDSDALAALIRDLLSKEHAGIDDVMFVSLYKQDLARL</sequence>
<evidence type="ECO:0000313" key="2">
    <source>
        <dbReference type="EMBL" id="RDD65435.1"/>
    </source>
</evidence>
<accession>A0A369TLX7</accession>
<comment type="caution">
    <text evidence="2">The sequence shown here is derived from an EMBL/GenBank/DDBJ whole genome shotgun (WGS) entry which is preliminary data.</text>
</comment>
<dbReference type="AlphaFoldDB" id="A0A369TLX7"/>
<proteinExistence type="predicted"/>
<keyword evidence="3" id="KW-1185">Reference proteome</keyword>
<gene>
    <name evidence="2" type="ORF">DU478_14795</name>
</gene>
<dbReference type="EMBL" id="QPMK01000012">
    <property type="protein sequence ID" value="RDD65435.1"/>
    <property type="molecule type" value="Genomic_DNA"/>
</dbReference>
<evidence type="ECO:0008006" key="4">
    <source>
        <dbReference type="Google" id="ProtNLM"/>
    </source>
</evidence>
<name>A0A369TLX7_9RHOB</name>
<protein>
    <recommendedName>
        <fullName evidence="4">Flagellar protein FliL</fullName>
    </recommendedName>
</protein>
<reference evidence="2 3" key="1">
    <citation type="submission" date="2018-07" db="EMBL/GenBank/DDBJ databases">
        <title>Thalassococcus profundi sp. nov., a marine bacterium isolated from deep seawater of Okinawa Trough.</title>
        <authorList>
            <person name="Yu M."/>
        </authorList>
    </citation>
    <scope>NUCLEOTIDE SEQUENCE [LARGE SCALE GENOMIC DNA]</scope>
    <source>
        <strain evidence="2 3">WRAS1</strain>
    </source>
</reference>
<evidence type="ECO:0000256" key="1">
    <source>
        <dbReference type="SAM" id="MobiDB-lite"/>
    </source>
</evidence>
<evidence type="ECO:0000313" key="3">
    <source>
        <dbReference type="Proteomes" id="UP000253977"/>
    </source>
</evidence>
<organism evidence="2 3">
    <name type="scientific">Thalassococcus profundi</name>
    <dbReference type="NCBI Taxonomy" id="2282382"/>
    <lineage>
        <taxon>Bacteria</taxon>
        <taxon>Pseudomonadati</taxon>
        <taxon>Pseudomonadota</taxon>
        <taxon>Alphaproteobacteria</taxon>
        <taxon>Rhodobacterales</taxon>
        <taxon>Roseobacteraceae</taxon>
        <taxon>Thalassococcus</taxon>
    </lineage>
</organism>
<feature type="region of interest" description="Disordered" evidence="1">
    <location>
        <begin position="1"/>
        <end position="23"/>
    </location>
</feature>
<dbReference type="Proteomes" id="UP000253977">
    <property type="component" value="Unassembled WGS sequence"/>
</dbReference>